<evidence type="ECO:0000256" key="2">
    <source>
        <dbReference type="ARBA" id="ARBA00009334"/>
    </source>
</evidence>
<dbReference type="Proteomes" id="UP001412239">
    <property type="component" value="Unassembled WGS sequence"/>
</dbReference>
<feature type="region of interest" description="Disordered" evidence="14">
    <location>
        <begin position="34"/>
        <end position="95"/>
    </location>
</feature>
<feature type="domain" description="Helicase C-terminal" evidence="16">
    <location>
        <begin position="456"/>
        <end position="601"/>
    </location>
</feature>
<evidence type="ECO:0000256" key="13">
    <source>
        <dbReference type="RuleBase" id="RU000492"/>
    </source>
</evidence>
<dbReference type="InterPro" id="IPR027417">
    <property type="entry name" value="P-loop_NTPase"/>
</dbReference>
<sequence>MLTRLVSCTDSRYKTIALPRKGKKMSKRAIDDVEAEAAAVDRVKGKKEKKEKKAGRDVVENDVKVGVDGAMEGEAKEKKDKKDKKREKKLRKAKKKIEEAIVAGEGVMDVDVLDTLEAQPQLERPSKEERKAARKAAKEAKKKARKEADSKSNRRAFSSTPSDTPVPPVSYSIPSGPPAISSGYTENSELTSLPKPTIDGFLTEHAIAITDPHNSNLRPITSFSYLPSNSFDFTGFTSPTPIQAATWPFTLSGYDCIGVAETGSGKTLAFAVPAIRHIIALKARQRSSKGVRALVVSPTRELAMQIYDSMERYSKEARLSTVCVYGGVPKDEQRSKLKKADIVVATPGRLNDLIDEGSADLSNVSYLVLDEADRMLDKGFEEDIKRIIRAIPSPTRQTLMFTATWPQSVRELASTFMTSPTKITIGDRDDLRANVRIAQTVEVIDQHAKESRLVALLKQHQSGSQSEDKILVFCLYKKEAIRVENFLRSRGLRVAGIHGDLSQAQRTHALAQFKDGKCPLLIATDVAARGLDIPKVKLVINVTFPLTIEDYVHRIGRTGRAGATGMAYTFFTEHDKPHSGALVNVLKAARQPVPEALLKFGTTVKKKEHAAYGAFYKETDGRGANFRDRKQTSKKIKFDD</sequence>
<comment type="subcellular location">
    <subcellularLocation>
        <location evidence="1">Nucleus</location>
        <location evidence="1">Nucleolus</location>
    </subcellularLocation>
</comment>
<dbReference type="SMART" id="SM00490">
    <property type="entry name" value="HELICc"/>
    <property type="match status" value="1"/>
</dbReference>
<comment type="function">
    <text evidence="11">ATP-dependent RNA helicase required for 60S ribosomal subunit synthesis. Involved in efficient pre-rRNA processing, predominantly at site A3, which is necessary for the normal formation of 25S and 5.8S rRNAs.</text>
</comment>
<keyword evidence="6 13" id="KW-0547">Nucleotide-binding</keyword>
<dbReference type="InterPro" id="IPR001650">
    <property type="entry name" value="Helicase_C-like"/>
</dbReference>
<dbReference type="PANTHER" id="PTHR47958">
    <property type="entry name" value="ATP-DEPENDENT RNA HELICASE DBP3"/>
    <property type="match status" value="1"/>
</dbReference>
<dbReference type="InterPro" id="IPR000629">
    <property type="entry name" value="RNA-helicase_DEAD-box_CS"/>
</dbReference>
<comment type="similarity">
    <text evidence="2">Belongs to the DEAD box helicase family. DDX5/DBP2 subfamily.</text>
</comment>
<keyword evidence="4" id="KW-0690">Ribosome biogenesis</keyword>
<dbReference type="PROSITE" id="PS51192">
    <property type="entry name" value="HELICASE_ATP_BIND_1"/>
    <property type="match status" value="1"/>
</dbReference>
<evidence type="ECO:0000256" key="6">
    <source>
        <dbReference type="ARBA" id="ARBA00022741"/>
    </source>
</evidence>
<dbReference type="InterPro" id="IPR014001">
    <property type="entry name" value="Helicase_ATP-bd"/>
</dbReference>
<dbReference type="EC" id="3.6.4.13" evidence="3"/>
<dbReference type="InterPro" id="IPR011545">
    <property type="entry name" value="DEAD/DEAH_box_helicase_dom"/>
</dbReference>
<dbReference type="GO" id="GO:0003724">
    <property type="term" value="F:RNA helicase activity"/>
    <property type="evidence" value="ECO:0007669"/>
    <property type="project" value="UniProtKB-EC"/>
</dbReference>
<organism evidence="17 18">
    <name type="scientific">Tuber aestivum</name>
    <name type="common">summer truffle</name>
    <dbReference type="NCBI Taxonomy" id="59557"/>
    <lineage>
        <taxon>Eukaryota</taxon>
        <taxon>Fungi</taxon>
        <taxon>Dikarya</taxon>
        <taxon>Ascomycota</taxon>
        <taxon>Pezizomycotina</taxon>
        <taxon>Pezizomycetes</taxon>
        <taxon>Pezizales</taxon>
        <taxon>Tuberaceae</taxon>
        <taxon>Tuber</taxon>
    </lineage>
</organism>
<feature type="compositionally biased region" description="Basic residues" evidence="14">
    <location>
        <begin position="44"/>
        <end position="53"/>
    </location>
</feature>
<feature type="compositionally biased region" description="Basic residues" evidence="14">
    <location>
        <begin position="81"/>
        <end position="95"/>
    </location>
</feature>
<feature type="compositionally biased region" description="Basic and acidic residues" evidence="14">
    <location>
        <begin position="54"/>
        <end position="65"/>
    </location>
</feature>
<keyword evidence="9 13" id="KW-0067">ATP-binding</keyword>
<feature type="compositionally biased region" description="Low complexity" evidence="14">
    <location>
        <begin position="158"/>
        <end position="184"/>
    </location>
</feature>
<evidence type="ECO:0000259" key="16">
    <source>
        <dbReference type="PROSITE" id="PS51194"/>
    </source>
</evidence>
<proteinExistence type="inferred from homology"/>
<keyword evidence="7 13" id="KW-0378">Hydrolase</keyword>
<dbReference type="GO" id="GO:0003676">
    <property type="term" value="F:nucleic acid binding"/>
    <property type="evidence" value="ECO:0007669"/>
    <property type="project" value="InterPro"/>
</dbReference>
<dbReference type="GO" id="GO:0005524">
    <property type="term" value="F:ATP binding"/>
    <property type="evidence" value="ECO:0007669"/>
    <property type="project" value="UniProtKB-KW"/>
</dbReference>
<evidence type="ECO:0000256" key="10">
    <source>
        <dbReference type="ARBA" id="ARBA00023242"/>
    </source>
</evidence>
<dbReference type="CDD" id="cd18787">
    <property type="entry name" value="SF2_C_DEAD"/>
    <property type="match status" value="1"/>
</dbReference>
<dbReference type="Gene3D" id="3.40.50.300">
    <property type="entry name" value="P-loop containing nucleotide triphosphate hydrolases"/>
    <property type="match status" value="2"/>
</dbReference>
<keyword evidence="18" id="KW-1185">Reference proteome</keyword>
<dbReference type="InterPro" id="IPR044742">
    <property type="entry name" value="DEAD/DEAH_RhlB"/>
</dbReference>
<dbReference type="PROSITE" id="PS51194">
    <property type="entry name" value="HELICASE_CTER"/>
    <property type="match status" value="1"/>
</dbReference>
<feature type="compositionally biased region" description="Basic and acidic residues" evidence="14">
    <location>
        <begin position="124"/>
        <end position="139"/>
    </location>
</feature>
<dbReference type="SUPFAM" id="SSF52540">
    <property type="entry name" value="P-loop containing nucleoside triphosphate hydrolases"/>
    <property type="match status" value="1"/>
</dbReference>
<gene>
    <name evidence="17" type="ORF">GSTUAT00004254001</name>
</gene>
<evidence type="ECO:0000256" key="11">
    <source>
        <dbReference type="ARBA" id="ARBA00037449"/>
    </source>
</evidence>
<evidence type="ECO:0000259" key="15">
    <source>
        <dbReference type="PROSITE" id="PS51192"/>
    </source>
</evidence>
<evidence type="ECO:0000256" key="7">
    <source>
        <dbReference type="ARBA" id="ARBA00022801"/>
    </source>
</evidence>
<evidence type="ECO:0000256" key="14">
    <source>
        <dbReference type="SAM" id="MobiDB-lite"/>
    </source>
</evidence>
<dbReference type="CDD" id="cd00268">
    <property type="entry name" value="DEADc"/>
    <property type="match status" value="1"/>
</dbReference>
<dbReference type="FunFam" id="3.40.50.300:FF:000008">
    <property type="entry name" value="ATP-dependent RNA helicase RhlB"/>
    <property type="match status" value="1"/>
</dbReference>
<evidence type="ECO:0000256" key="1">
    <source>
        <dbReference type="ARBA" id="ARBA00004604"/>
    </source>
</evidence>
<dbReference type="EMBL" id="LN891015">
    <property type="protein sequence ID" value="CUS11627.1"/>
    <property type="molecule type" value="Genomic_DNA"/>
</dbReference>
<evidence type="ECO:0000313" key="17">
    <source>
        <dbReference type="EMBL" id="CUS11627.1"/>
    </source>
</evidence>
<evidence type="ECO:0000256" key="12">
    <source>
        <dbReference type="ARBA" id="ARBA00047984"/>
    </source>
</evidence>
<accession>A0A292PZ00</accession>
<feature type="domain" description="Helicase ATP-binding" evidence="15">
    <location>
        <begin position="247"/>
        <end position="423"/>
    </location>
</feature>
<evidence type="ECO:0000256" key="8">
    <source>
        <dbReference type="ARBA" id="ARBA00022806"/>
    </source>
</evidence>
<keyword evidence="10" id="KW-0539">Nucleus</keyword>
<dbReference type="Pfam" id="PF00270">
    <property type="entry name" value="DEAD"/>
    <property type="match status" value="1"/>
</dbReference>
<evidence type="ECO:0000256" key="4">
    <source>
        <dbReference type="ARBA" id="ARBA00022517"/>
    </source>
</evidence>
<reference evidence="17" key="1">
    <citation type="submission" date="2015-10" db="EMBL/GenBank/DDBJ databases">
        <authorList>
            <person name="Regsiter A."/>
            <person name="william w."/>
        </authorList>
    </citation>
    <scope>NUCLEOTIDE SEQUENCE</scope>
    <source>
        <strain evidence="17">Montdore</strain>
    </source>
</reference>
<dbReference type="GO" id="GO:0016787">
    <property type="term" value="F:hydrolase activity"/>
    <property type="evidence" value="ECO:0007669"/>
    <property type="project" value="UniProtKB-KW"/>
</dbReference>
<keyword evidence="8 13" id="KW-0347">Helicase</keyword>
<comment type="catalytic activity">
    <reaction evidence="12">
        <text>ATP + H2O = ADP + phosphate + H(+)</text>
        <dbReference type="Rhea" id="RHEA:13065"/>
        <dbReference type="ChEBI" id="CHEBI:15377"/>
        <dbReference type="ChEBI" id="CHEBI:15378"/>
        <dbReference type="ChEBI" id="CHEBI:30616"/>
        <dbReference type="ChEBI" id="CHEBI:43474"/>
        <dbReference type="ChEBI" id="CHEBI:456216"/>
        <dbReference type="EC" id="3.6.4.13"/>
    </reaction>
</comment>
<name>A0A292PZ00_9PEZI</name>
<evidence type="ECO:0000256" key="5">
    <source>
        <dbReference type="ARBA" id="ARBA00022552"/>
    </source>
</evidence>
<keyword evidence="5" id="KW-0698">rRNA processing</keyword>
<dbReference type="AlphaFoldDB" id="A0A292PZ00"/>
<evidence type="ECO:0000256" key="9">
    <source>
        <dbReference type="ARBA" id="ARBA00022840"/>
    </source>
</evidence>
<evidence type="ECO:0000313" key="18">
    <source>
        <dbReference type="Proteomes" id="UP001412239"/>
    </source>
</evidence>
<dbReference type="Pfam" id="PF00271">
    <property type="entry name" value="Helicase_C"/>
    <property type="match status" value="1"/>
</dbReference>
<feature type="region of interest" description="Disordered" evidence="14">
    <location>
        <begin position="118"/>
        <end position="188"/>
    </location>
</feature>
<dbReference type="SMART" id="SM00487">
    <property type="entry name" value="DEXDc"/>
    <property type="match status" value="1"/>
</dbReference>
<protein>
    <recommendedName>
        <fullName evidence="3">RNA helicase</fullName>
        <ecNumber evidence="3">3.6.4.13</ecNumber>
    </recommendedName>
</protein>
<evidence type="ECO:0000256" key="3">
    <source>
        <dbReference type="ARBA" id="ARBA00012552"/>
    </source>
</evidence>
<dbReference type="PROSITE" id="PS00039">
    <property type="entry name" value="DEAD_ATP_HELICASE"/>
    <property type="match status" value="1"/>
</dbReference>